<protein>
    <recommendedName>
        <fullName evidence="3">lysozyme</fullName>
        <ecNumber evidence="3">3.2.1.17</ecNumber>
    </recommendedName>
</protein>
<evidence type="ECO:0000313" key="13">
    <source>
        <dbReference type="Proteomes" id="UP001059041"/>
    </source>
</evidence>
<dbReference type="CDD" id="cd16897">
    <property type="entry name" value="LYZ_C"/>
    <property type="match status" value="1"/>
</dbReference>
<dbReference type="PROSITE" id="PS51348">
    <property type="entry name" value="GLYCOSYL_HYDROL_F22_2"/>
    <property type="match status" value="1"/>
</dbReference>
<keyword evidence="6" id="KW-0378">Hydrolase</keyword>
<dbReference type="InterPro" id="IPR001916">
    <property type="entry name" value="Glyco_hydro_22"/>
</dbReference>
<dbReference type="PANTHER" id="PTHR11407:SF28">
    <property type="entry name" value="LYSOZYME C"/>
    <property type="match status" value="1"/>
</dbReference>
<evidence type="ECO:0000256" key="10">
    <source>
        <dbReference type="SAM" id="SignalP"/>
    </source>
</evidence>
<keyword evidence="13" id="KW-1185">Reference proteome</keyword>
<evidence type="ECO:0000313" key="12">
    <source>
        <dbReference type="EMBL" id="KAI7793447.1"/>
    </source>
</evidence>
<proteinExistence type="inferred from homology"/>
<feature type="chain" id="PRO_5040886695" description="lysozyme" evidence="10">
    <location>
        <begin position="16"/>
        <end position="144"/>
    </location>
</feature>
<keyword evidence="8" id="KW-0326">Glycosidase</keyword>
<keyword evidence="10" id="KW-0732">Signal</keyword>
<dbReference type="SUPFAM" id="SSF53955">
    <property type="entry name" value="Lysozyme-like"/>
    <property type="match status" value="1"/>
</dbReference>
<feature type="domain" description="Glycosyl hydrolases family 22 (GH22)" evidence="11">
    <location>
        <begin position="92"/>
        <end position="110"/>
    </location>
</feature>
<dbReference type="GO" id="GO:0050830">
    <property type="term" value="P:defense response to Gram-positive bacterium"/>
    <property type="evidence" value="ECO:0007669"/>
    <property type="project" value="TreeGrafter"/>
</dbReference>
<dbReference type="FunFam" id="1.10.530.10:FF:000001">
    <property type="entry name" value="Lysozyme C"/>
    <property type="match status" value="1"/>
</dbReference>
<dbReference type="PRINTS" id="PR00135">
    <property type="entry name" value="LYZLACT"/>
</dbReference>
<dbReference type="Gene3D" id="1.10.530.10">
    <property type="match status" value="1"/>
</dbReference>
<evidence type="ECO:0000259" key="11">
    <source>
        <dbReference type="PROSITE" id="PS00128"/>
    </source>
</evidence>
<evidence type="ECO:0000256" key="8">
    <source>
        <dbReference type="ARBA" id="ARBA00023295"/>
    </source>
</evidence>
<dbReference type="AlphaFoldDB" id="A0A9W7TC61"/>
<evidence type="ECO:0000256" key="1">
    <source>
        <dbReference type="ARBA" id="ARBA00000632"/>
    </source>
</evidence>
<evidence type="ECO:0000256" key="4">
    <source>
        <dbReference type="ARBA" id="ARBA00022529"/>
    </source>
</evidence>
<dbReference type="GO" id="GO:0003796">
    <property type="term" value="F:lysozyme activity"/>
    <property type="evidence" value="ECO:0007669"/>
    <property type="project" value="UniProtKB-EC"/>
</dbReference>
<gene>
    <name evidence="12" type="ORF">IRJ41_023820</name>
</gene>
<keyword evidence="7" id="KW-1015">Disulfide bond</keyword>
<evidence type="ECO:0000256" key="3">
    <source>
        <dbReference type="ARBA" id="ARBA00012732"/>
    </source>
</evidence>
<reference evidence="12" key="1">
    <citation type="submission" date="2021-02" db="EMBL/GenBank/DDBJ databases">
        <title>Comparative genomics reveals that relaxation of natural selection precedes convergent phenotypic evolution of cavefish.</title>
        <authorList>
            <person name="Peng Z."/>
        </authorList>
    </citation>
    <scope>NUCLEOTIDE SEQUENCE</scope>
    <source>
        <tissue evidence="12">Muscle</tissue>
    </source>
</reference>
<evidence type="ECO:0000256" key="2">
    <source>
        <dbReference type="ARBA" id="ARBA00010859"/>
    </source>
</evidence>
<dbReference type="PRINTS" id="PR00137">
    <property type="entry name" value="LYSOZYME"/>
</dbReference>
<feature type="signal peptide" evidence="10">
    <location>
        <begin position="1"/>
        <end position="15"/>
    </location>
</feature>
<evidence type="ECO:0000256" key="7">
    <source>
        <dbReference type="ARBA" id="ARBA00023157"/>
    </source>
</evidence>
<dbReference type="Pfam" id="PF00062">
    <property type="entry name" value="Lys"/>
    <property type="match status" value="1"/>
</dbReference>
<name>A0A9W7TC61_TRIRA</name>
<evidence type="ECO:0000256" key="5">
    <source>
        <dbReference type="ARBA" id="ARBA00022638"/>
    </source>
</evidence>
<dbReference type="InterPro" id="IPR023346">
    <property type="entry name" value="Lysozyme-like_dom_sf"/>
</dbReference>
<keyword evidence="5" id="KW-0081">Bacteriolytic enzyme</keyword>
<dbReference type="Proteomes" id="UP001059041">
    <property type="component" value="Linkage Group LG22"/>
</dbReference>
<dbReference type="InterPro" id="IPR000974">
    <property type="entry name" value="Glyco_hydro_22_lys"/>
</dbReference>
<accession>A0A9W7TC61</accession>
<dbReference type="SMART" id="SM00263">
    <property type="entry name" value="LYZ1"/>
    <property type="match status" value="1"/>
</dbReference>
<dbReference type="EMBL" id="JAFHDT010000022">
    <property type="protein sequence ID" value="KAI7793447.1"/>
    <property type="molecule type" value="Genomic_DNA"/>
</dbReference>
<dbReference type="GO" id="GO:0031640">
    <property type="term" value="P:killing of cells of another organism"/>
    <property type="evidence" value="ECO:0007669"/>
    <property type="project" value="UniProtKB-KW"/>
</dbReference>
<dbReference type="GO" id="GO:0050829">
    <property type="term" value="P:defense response to Gram-negative bacterium"/>
    <property type="evidence" value="ECO:0007669"/>
    <property type="project" value="TreeGrafter"/>
</dbReference>
<dbReference type="PANTHER" id="PTHR11407">
    <property type="entry name" value="LYSOZYME C"/>
    <property type="match status" value="1"/>
</dbReference>
<comment type="catalytic activity">
    <reaction evidence="1">
        <text>Hydrolysis of (1-&gt;4)-beta-linkages between N-acetylmuramic acid and N-acetyl-D-glucosamine residues in a peptidoglycan and between N-acetyl-D-glucosamine residues in chitodextrins.</text>
        <dbReference type="EC" id="3.2.1.17"/>
    </reaction>
</comment>
<dbReference type="OrthoDB" id="17373at2759"/>
<dbReference type="PROSITE" id="PS00128">
    <property type="entry name" value="GLYCOSYL_HYDROL_F22_1"/>
    <property type="match status" value="1"/>
</dbReference>
<organism evidence="12 13">
    <name type="scientific">Triplophysa rosa</name>
    <name type="common">Cave loach</name>
    <dbReference type="NCBI Taxonomy" id="992332"/>
    <lineage>
        <taxon>Eukaryota</taxon>
        <taxon>Metazoa</taxon>
        <taxon>Chordata</taxon>
        <taxon>Craniata</taxon>
        <taxon>Vertebrata</taxon>
        <taxon>Euteleostomi</taxon>
        <taxon>Actinopterygii</taxon>
        <taxon>Neopterygii</taxon>
        <taxon>Teleostei</taxon>
        <taxon>Ostariophysi</taxon>
        <taxon>Cypriniformes</taxon>
        <taxon>Nemacheilidae</taxon>
        <taxon>Triplophysa</taxon>
    </lineage>
</organism>
<evidence type="ECO:0000256" key="6">
    <source>
        <dbReference type="ARBA" id="ARBA00022801"/>
    </source>
</evidence>
<evidence type="ECO:0000256" key="9">
    <source>
        <dbReference type="RuleBase" id="RU004440"/>
    </source>
</evidence>
<keyword evidence="4" id="KW-0929">Antimicrobial</keyword>
<dbReference type="EC" id="3.2.1.17" evidence="3"/>
<comment type="caution">
    <text evidence="12">The sequence shown here is derived from an EMBL/GenBank/DDBJ whole genome shotgun (WGS) entry which is preliminary data.</text>
</comment>
<sequence>MKVFVFLLVILAAHAKVFERCELARALKASGMSGYEGISLGDWVCLTRWESSYNTAATNHNTDGSTDYGIFQINSRYWCHDEHTPGRTSNGCEINCSQLLSNDISLSVNCAKIIARKQGISAWYGWRYHCQNQDVSQYIAGCGL</sequence>
<dbReference type="InterPro" id="IPR019799">
    <property type="entry name" value="Glyco_hydro_22_CS"/>
</dbReference>
<comment type="similarity">
    <text evidence="2 9">Belongs to the glycosyl hydrolase 22 family.</text>
</comment>